<gene>
    <name evidence="3" type="ORF">GSUB_03190</name>
</gene>
<dbReference type="STRING" id="483547.GSUB_03190"/>
<keyword evidence="4" id="KW-1185">Reference proteome</keyword>
<dbReference type="CDD" id="cd00077">
    <property type="entry name" value="HDc"/>
    <property type="match status" value="1"/>
</dbReference>
<dbReference type="InterPro" id="IPR003607">
    <property type="entry name" value="HD/PDEase_dom"/>
</dbReference>
<feature type="domain" description="HD-GYP" evidence="2">
    <location>
        <begin position="179"/>
        <end position="375"/>
    </location>
</feature>
<dbReference type="SUPFAM" id="SSF109604">
    <property type="entry name" value="HD-domain/PDEase-like"/>
    <property type="match status" value="1"/>
</dbReference>
<evidence type="ECO:0000313" key="3">
    <source>
        <dbReference type="EMBL" id="AJF05778.1"/>
    </source>
</evidence>
<sequence length="439" mass="48774">MTVEPLKNFVQLLAGAMQSLRLYPRTHPLIGRQVKACSSCLSDILARQKSLRLGVTDSTLFCDEYLFTTPNPALQELIQLLENLHVEGIEFQAGINTTELEEFIFLAHEGGWQATGLEAALVRREIYHILPLEKNAGEKDPHEIYQRALNVVRNVFDDVRLGRVPSSRQARETVAEMVASTLENPHALTALSLIKDYDNYTFHHSVNVAVIAIAVGRACGLNEAQMRTLGLGGLLHDLGKLKIDVGIINKPGRLTLEEFEKIKKHPVHGAGIVEQMEGVSREVIDIVIGHHLHYNRQGYPDDLAGRPLSPLTDMVAIADSYDAMTTMRSYRRPVSPRQAMREMNTTSGILLHPEYLAHFLTYLGAYPVGTVVRLSQGETALVTKADTEGRCELRLKILFNKEGTQPEKERFVELSAGESERIVGEVDPFLAGIDLGSLL</sequence>
<evidence type="ECO:0000259" key="2">
    <source>
        <dbReference type="PROSITE" id="PS51832"/>
    </source>
</evidence>
<proteinExistence type="predicted"/>
<dbReference type="PROSITE" id="PS51831">
    <property type="entry name" value="HD"/>
    <property type="match status" value="1"/>
</dbReference>
<dbReference type="HOGENOM" id="CLU_000445_92_1_7"/>
<dbReference type="InterPro" id="IPR006675">
    <property type="entry name" value="HDIG_dom"/>
</dbReference>
<dbReference type="RefSeq" id="WP_040199163.1">
    <property type="nucleotide sequence ID" value="NZ_CP010311.1"/>
</dbReference>
<dbReference type="AlphaFoldDB" id="A0A0B5FEN2"/>
<dbReference type="PANTHER" id="PTHR43155:SF2">
    <property type="entry name" value="CYCLIC DI-GMP PHOSPHODIESTERASE PA4108"/>
    <property type="match status" value="1"/>
</dbReference>
<dbReference type="Proteomes" id="UP000035036">
    <property type="component" value="Chromosome"/>
</dbReference>
<dbReference type="KEGG" id="gsb:GSUB_03190"/>
<dbReference type="Pfam" id="PF13487">
    <property type="entry name" value="HD_5"/>
    <property type="match status" value="1"/>
</dbReference>
<feature type="domain" description="HD" evidence="1">
    <location>
        <begin position="201"/>
        <end position="324"/>
    </location>
</feature>
<dbReference type="EMBL" id="CP010311">
    <property type="protein sequence ID" value="AJF05778.1"/>
    <property type="molecule type" value="Genomic_DNA"/>
</dbReference>
<evidence type="ECO:0000259" key="1">
    <source>
        <dbReference type="PROSITE" id="PS51831"/>
    </source>
</evidence>
<reference evidence="3 4" key="1">
    <citation type="journal article" date="2015" name="Genome Announc.">
        <title>Genomes of Geoalkalibacter ferrihydriticus Z-0531T and Geoalkalibacter subterraneus Red1T, Two Haloalkaliphilic Metal-Reducing Deltaproteobacteria.</title>
        <authorList>
            <person name="Badalamenti J.P."/>
            <person name="Krajmalnik-Brown R."/>
            <person name="Torres C.I."/>
            <person name="Bond D.R."/>
        </authorList>
    </citation>
    <scope>NUCLEOTIDE SEQUENCE [LARGE SCALE GENOMIC DNA]</scope>
    <source>
        <strain evidence="3 4">Red1</strain>
    </source>
</reference>
<organism evidence="3 4">
    <name type="scientific">Geoalkalibacter subterraneus</name>
    <dbReference type="NCBI Taxonomy" id="483547"/>
    <lineage>
        <taxon>Bacteria</taxon>
        <taxon>Pseudomonadati</taxon>
        <taxon>Thermodesulfobacteriota</taxon>
        <taxon>Desulfuromonadia</taxon>
        <taxon>Desulfuromonadales</taxon>
        <taxon>Geoalkalibacteraceae</taxon>
        <taxon>Geoalkalibacter</taxon>
    </lineage>
</organism>
<accession>A0A0B5FEN2</accession>
<evidence type="ECO:0000313" key="4">
    <source>
        <dbReference type="Proteomes" id="UP000035036"/>
    </source>
</evidence>
<dbReference type="NCBIfam" id="TIGR00277">
    <property type="entry name" value="HDIG"/>
    <property type="match status" value="1"/>
</dbReference>
<name>A0A0B5FEN2_9BACT</name>
<dbReference type="OrthoDB" id="9802066at2"/>
<dbReference type="InterPro" id="IPR006674">
    <property type="entry name" value="HD_domain"/>
</dbReference>
<dbReference type="Gene3D" id="1.10.3210.10">
    <property type="entry name" value="Hypothetical protein af1432"/>
    <property type="match status" value="1"/>
</dbReference>
<protein>
    <submittedName>
        <fullName evidence="3">Uncharacterized protein</fullName>
    </submittedName>
</protein>
<dbReference type="SMART" id="SM00471">
    <property type="entry name" value="HDc"/>
    <property type="match status" value="1"/>
</dbReference>
<dbReference type="PROSITE" id="PS51832">
    <property type="entry name" value="HD_GYP"/>
    <property type="match status" value="1"/>
</dbReference>
<dbReference type="InterPro" id="IPR037522">
    <property type="entry name" value="HD_GYP_dom"/>
</dbReference>
<dbReference type="PANTHER" id="PTHR43155">
    <property type="entry name" value="CYCLIC DI-GMP PHOSPHODIESTERASE PA4108-RELATED"/>
    <property type="match status" value="1"/>
</dbReference>